<protein>
    <submittedName>
        <fullName evidence="4">Acyltransferase</fullName>
    </submittedName>
</protein>
<organism evidence="4 5">
    <name type="scientific">Micromonospora chalcea</name>
    <dbReference type="NCBI Taxonomy" id="1874"/>
    <lineage>
        <taxon>Bacteria</taxon>
        <taxon>Bacillati</taxon>
        <taxon>Actinomycetota</taxon>
        <taxon>Actinomycetes</taxon>
        <taxon>Micromonosporales</taxon>
        <taxon>Micromonosporaceae</taxon>
        <taxon>Micromonospora</taxon>
    </lineage>
</organism>
<feature type="transmembrane region" description="Helical" evidence="2">
    <location>
        <begin position="316"/>
        <end position="339"/>
    </location>
</feature>
<dbReference type="InterPro" id="IPR050879">
    <property type="entry name" value="Acyltransferase_3"/>
</dbReference>
<feature type="transmembrane region" description="Helical" evidence="2">
    <location>
        <begin position="230"/>
        <end position="246"/>
    </location>
</feature>
<feature type="region of interest" description="Disordered" evidence="1">
    <location>
        <begin position="473"/>
        <end position="518"/>
    </location>
</feature>
<dbReference type="GO" id="GO:0016746">
    <property type="term" value="F:acyltransferase activity"/>
    <property type="evidence" value="ECO:0007669"/>
    <property type="project" value="UniProtKB-KW"/>
</dbReference>
<keyword evidence="5" id="KW-1185">Reference proteome</keyword>
<dbReference type="PANTHER" id="PTHR23028">
    <property type="entry name" value="ACETYLTRANSFERASE"/>
    <property type="match status" value="1"/>
</dbReference>
<dbReference type="EMBL" id="QGTA01000212">
    <property type="protein sequence ID" value="RQW91009.1"/>
    <property type="molecule type" value="Genomic_DNA"/>
</dbReference>
<feature type="transmembrane region" description="Helical" evidence="2">
    <location>
        <begin position="359"/>
        <end position="383"/>
    </location>
</feature>
<sequence>MTRPISDMVRCDLSRRTDSGGAAATGLRDQMDVEGTVSRPVRPDSSNGQAILSATNTGRSDGWLPALEGLRAVAVIGVVVHHVSFLSGLTNSFAHLAAVLARLDVGVAIFFALSGFLLYRPFALAAINGQSGPSVRRYLWHRALRILPGYWAMAIVALTWLNIDYLKSVWDWAIPFLLAQIYEPLRLPVGMEQTWSLATEATFYLALPLIAVLGRRMGGRTPLGRARRQLAFGAVLVLAGLIWNAYAHGPDSPLPGLAVLWLPAFLDWFGIGIMLAVLASWPVGTTSTPFLTGLTGDGSGRGDEDLWSATPRGLRVFTFAPGTSWLIAGALLWIASTPIAGPRGVEPAKPVESVTEHLLFLLVAWCLIAPLVGPGSGGVPRALLSHRAVMFLGRISYGIFLWHLLALEVCFRLLGFTRMNSSFWVLLAVTLALTVPVATASYYLIERPARRLRRLGGRRRPVAVEPDLPLRAATPAPALQGAGPAGLGTRLVPAADPTEPQHESGDRHEEQPGRQQDQ</sequence>
<proteinExistence type="predicted"/>
<name>A0ABX9Y3P1_MICCH</name>
<feature type="compositionally biased region" description="Basic and acidic residues" evidence="1">
    <location>
        <begin position="499"/>
        <end position="518"/>
    </location>
</feature>
<keyword evidence="2" id="KW-0812">Transmembrane</keyword>
<dbReference type="Proteomes" id="UP000274694">
    <property type="component" value="Unassembled WGS sequence"/>
</dbReference>
<feature type="transmembrane region" description="Helical" evidence="2">
    <location>
        <begin position="99"/>
        <end position="122"/>
    </location>
</feature>
<feature type="domain" description="Acyltransferase 3" evidence="3">
    <location>
        <begin position="66"/>
        <end position="440"/>
    </location>
</feature>
<evidence type="ECO:0000313" key="5">
    <source>
        <dbReference type="Proteomes" id="UP000274694"/>
    </source>
</evidence>
<keyword evidence="2" id="KW-1133">Transmembrane helix</keyword>
<evidence type="ECO:0000259" key="3">
    <source>
        <dbReference type="Pfam" id="PF01757"/>
    </source>
</evidence>
<accession>A0ABX9Y3P1</accession>
<evidence type="ECO:0000313" key="4">
    <source>
        <dbReference type="EMBL" id="RQW91009.1"/>
    </source>
</evidence>
<feature type="transmembrane region" description="Helical" evidence="2">
    <location>
        <begin position="258"/>
        <end position="281"/>
    </location>
</feature>
<feature type="transmembrane region" description="Helical" evidence="2">
    <location>
        <begin position="423"/>
        <end position="445"/>
    </location>
</feature>
<reference evidence="4 5" key="1">
    <citation type="submission" date="2018-05" db="EMBL/GenBank/DDBJ databases">
        <title>Micromonospora from Atacama Desert.</title>
        <authorList>
            <person name="Carro L."/>
            <person name="Goodfellow M."/>
            <person name="Klenk H.-P."/>
        </authorList>
    </citation>
    <scope>NUCLEOTIDE SEQUENCE [LARGE SCALE GENOMIC DNA]</scope>
    <source>
        <strain evidence="4 5">LB41</strain>
    </source>
</reference>
<keyword evidence="2" id="KW-0472">Membrane</keyword>
<feature type="transmembrane region" description="Helical" evidence="2">
    <location>
        <begin position="143"/>
        <end position="163"/>
    </location>
</feature>
<evidence type="ECO:0000256" key="1">
    <source>
        <dbReference type="SAM" id="MobiDB-lite"/>
    </source>
</evidence>
<dbReference type="InterPro" id="IPR002656">
    <property type="entry name" value="Acyl_transf_3_dom"/>
</dbReference>
<feature type="transmembrane region" description="Helical" evidence="2">
    <location>
        <begin position="69"/>
        <end position="87"/>
    </location>
</feature>
<feature type="transmembrane region" description="Helical" evidence="2">
    <location>
        <begin position="395"/>
        <end position="417"/>
    </location>
</feature>
<evidence type="ECO:0000256" key="2">
    <source>
        <dbReference type="SAM" id="Phobius"/>
    </source>
</evidence>
<comment type="caution">
    <text evidence="4">The sequence shown here is derived from an EMBL/GenBank/DDBJ whole genome shotgun (WGS) entry which is preliminary data.</text>
</comment>
<keyword evidence="4" id="KW-0808">Transferase</keyword>
<dbReference type="Pfam" id="PF01757">
    <property type="entry name" value="Acyl_transf_3"/>
    <property type="match status" value="1"/>
</dbReference>
<dbReference type="PANTHER" id="PTHR23028:SF53">
    <property type="entry name" value="ACYL_TRANSF_3 DOMAIN-CONTAINING PROTEIN"/>
    <property type="match status" value="1"/>
</dbReference>
<dbReference type="RefSeq" id="WP_083297043.1">
    <property type="nucleotide sequence ID" value="NZ_JBICSJ010000005.1"/>
</dbReference>
<feature type="compositionally biased region" description="Low complexity" evidence="1">
    <location>
        <begin position="473"/>
        <end position="482"/>
    </location>
</feature>
<gene>
    <name evidence="4" type="ORF">DLJ60_18940</name>
</gene>
<keyword evidence="4" id="KW-0012">Acyltransferase</keyword>
<feature type="transmembrane region" description="Helical" evidence="2">
    <location>
        <begin position="201"/>
        <end position="218"/>
    </location>
</feature>